<keyword evidence="4" id="KW-1185">Reference proteome</keyword>
<reference evidence="3 4" key="1">
    <citation type="submission" date="2023-12" db="EMBL/GenBank/DDBJ databases">
        <title>Baltic Sea Cyanobacteria.</title>
        <authorList>
            <person name="Delbaje E."/>
            <person name="Fewer D.P."/>
            <person name="Shishido T.K."/>
        </authorList>
    </citation>
    <scope>NUCLEOTIDE SEQUENCE [LARGE SCALE GENOMIC DNA]</scope>
    <source>
        <strain evidence="3 4">UHCC-0300</strain>
    </source>
</reference>
<evidence type="ECO:0000313" key="4">
    <source>
        <dbReference type="Proteomes" id="UP001302120"/>
    </source>
</evidence>
<dbReference type="EMBL" id="JAYGHG010000013">
    <property type="protein sequence ID" value="MEA5581709.1"/>
    <property type="molecule type" value="Genomic_DNA"/>
</dbReference>
<dbReference type="Proteomes" id="UP001302120">
    <property type="component" value="Unassembled WGS sequence"/>
</dbReference>
<feature type="chain" id="PRO_5046354762" evidence="1">
    <location>
        <begin position="33"/>
        <end position="262"/>
    </location>
</feature>
<dbReference type="InterPro" id="IPR013424">
    <property type="entry name" value="Ice-binding_C"/>
</dbReference>
<dbReference type="Pfam" id="PF07589">
    <property type="entry name" value="PEP-CTERM"/>
    <property type="match status" value="1"/>
</dbReference>
<gene>
    <name evidence="3" type="ORF">VB620_10200</name>
</gene>
<feature type="domain" description="Ice-binding protein C-terminal" evidence="2">
    <location>
        <begin position="234"/>
        <end position="256"/>
    </location>
</feature>
<organism evidence="3 4">
    <name type="scientific">Nodularia harveyana UHCC-0300</name>
    <dbReference type="NCBI Taxonomy" id="2974287"/>
    <lineage>
        <taxon>Bacteria</taxon>
        <taxon>Bacillati</taxon>
        <taxon>Cyanobacteriota</taxon>
        <taxon>Cyanophyceae</taxon>
        <taxon>Nostocales</taxon>
        <taxon>Nodulariaceae</taxon>
        <taxon>Nodularia</taxon>
    </lineage>
</organism>
<comment type="caution">
    <text evidence="3">The sequence shown here is derived from an EMBL/GenBank/DDBJ whole genome shotgun (WGS) entry which is preliminary data.</text>
</comment>
<feature type="signal peptide" evidence="1">
    <location>
        <begin position="1"/>
        <end position="32"/>
    </location>
</feature>
<evidence type="ECO:0000313" key="3">
    <source>
        <dbReference type="EMBL" id="MEA5581709.1"/>
    </source>
</evidence>
<sequence length="262" mass="26375">MTKHSITNISKILAFGLSATAVSVMSAQSASAAAFTTDVGFTQLTGSINTGANTSDIGIFRADFSTLGGDISSILLRDSGNLAGATSQFSGFDLDSIILSTTLINDASQINTVSGLGVFDFTPAGTVLTPGTQRAPADPALFGTSGGNIDNTVATLGSFDGNLFDTVGNGDPADFVGSGFASLGDNGEVLFNLTSAVSAAGPLYLYVGDVGNNGESLGQVTVSGQHNVVTPPTSVPEPATLAALSLMGVYFASRRKQAAKTV</sequence>
<dbReference type="NCBIfam" id="TIGR02595">
    <property type="entry name" value="PEP_CTERM"/>
    <property type="match status" value="1"/>
</dbReference>
<evidence type="ECO:0000259" key="2">
    <source>
        <dbReference type="Pfam" id="PF07589"/>
    </source>
</evidence>
<accession>A0ABU5UEW2</accession>
<evidence type="ECO:0000256" key="1">
    <source>
        <dbReference type="SAM" id="SignalP"/>
    </source>
</evidence>
<name>A0ABU5UEW2_9CYAN</name>
<protein>
    <submittedName>
        <fullName evidence="3">PEP-CTERM sorting domain-containing protein</fullName>
    </submittedName>
</protein>
<proteinExistence type="predicted"/>
<dbReference type="RefSeq" id="WP_323196039.1">
    <property type="nucleotide sequence ID" value="NZ_JAYGHG010000013.1"/>
</dbReference>
<keyword evidence="1" id="KW-0732">Signal</keyword>